<gene>
    <name evidence="2" type="ORF">QFW77_05520</name>
</gene>
<accession>A0ABT6J8E6</accession>
<keyword evidence="1" id="KW-0732">Signal</keyword>
<proteinExistence type="predicted"/>
<keyword evidence="3" id="KW-1185">Reference proteome</keyword>
<evidence type="ECO:0000256" key="1">
    <source>
        <dbReference type="SAM" id="SignalP"/>
    </source>
</evidence>
<feature type="signal peptide" evidence="1">
    <location>
        <begin position="1"/>
        <end position="21"/>
    </location>
</feature>
<dbReference type="RefSeq" id="WP_280573363.1">
    <property type="nucleotide sequence ID" value="NZ_JARXRM010000024.1"/>
</dbReference>
<dbReference type="EMBL" id="JARXRM010000024">
    <property type="protein sequence ID" value="MDH5822448.1"/>
    <property type="molecule type" value="Genomic_DNA"/>
</dbReference>
<feature type="chain" id="PRO_5046783150" description="DUF1311 domain-containing protein" evidence="1">
    <location>
        <begin position="22"/>
        <end position="206"/>
    </location>
</feature>
<sequence>MMRFLWCLAACAAAPTAAAQAPDCGAPADRTERAICGNAQLRDIDAEVRALQHDLLLRSDDPAAVEAEAREWRQSGRDPCTTVRCLDTAYRTRREALRARLAAGRPLLLLPGEYRRHTAAGPVEGAATLSMELLGQRRYRLRILPGDGAAPLAEGEFIEQVGAGGFQAGDCALRMSFAPDLVTVAGTTPGCGAALDGSYLRVPAEP</sequence>
<dbReference type="Proteomes" id="UP001156940">
    <property type="component" value="Unassembled WGS sequence"/>
</dbReference>
<evidence type="ECO:0008006" key="4">
    <source>
        <dbReference type="Google" id="ProtNLM"/>
    </source>
</evidence>
<evidence type="ECO:0000313" key="2">
    <source>
        <dbReference type="EMBL" id="MDH5822448.1"/>
    </source>
</evidence>
<protein>
    <recommendedName>
        <fullName evidence="4">DUF1311 domain-containing protein</fullName>
    </recommendedName>
</protein>
<organism evidence="2 3">
    <name type="scientific">Luteimonas endophytica</name>
    <dbReference type="NCBI Taxonomy" id="3042023"/>
    <lineage>
        <taxon>Bacteria</taxon>
        <taxon>Pseudomonadati</taxon>
        <taxon>Pseudomonadota</taxon>
        <taxon>Gammaproteobacteria</taxon>
        <taxon>Lysobacterales</taxon>
        <taxon>Lysobacteraceae</taxon>
        <taxon>Luteimonas</taxon>
    </lineage>
</organism>
<evidence type="ECO:0000313" key="3">
    <source>
        <dbReference type="Proteomes" id="UP001156940"/>
    </source>
</evidence>
<reference evidence="2 3" key="1">
    <citation type="submission" date="2023-04" db="EMBL/GenBank/DDBJ databases">
        <title>Luteimonas endophyticus RD2P54.</title>
        <authorList>
            <person name="Sun J.-Q."/>
        </authorList>
    </citation>
    <scope>NUCLEOTIDE SEQUENCE [LARGE SCALE GENOMIC DNA]</scope>
    <source>
        <strain evidence="2 3">RD2P54</strain>
    </source>
</reference>
<comment type="caution">
    <text evidence="2">The sequence shown here is derived from an EMBL/GenBank/DDBJ whole genome shotgun (WGS) entry which is preliminary data.</text>
</comment>
<name>A0ABT6J8E6_9GAMM</name>